<name>A0A316UL78_9BASI</name>
<sequence>MALSLSQGRGARRLERKRRRSAQLFDSLRLRCQSDSFRLVVPGRAHSAFLTSYSLSQPVLIPKPTVITVFSAFHRRGRRRRRRRCGAQRSEPASHAEKAQLIDFDFGSPLSARAQASHPLAAWLSPASHHSA</sequence>
<dbReference type="RefSeq" id="XP_025360306.1">
    <property type="nucleotide sequence ID" value="XM_025509711.1"/>
</dbReference>
<gene>
    <name evidence="1" type="ORF">BDZ90DRAFT_59866</name>
</gene>
<dbReference type="AlphaFoldDB" id="A0A316UL78"/>
<keyword evidence="2" id="KW-1185">Reference proteome</keyword>
<dbReference type="GeneID" id="37031534"/>
<accession>A0A316UL78</accession>
<dbReference type="Proteomes" id="UP000245884">
    <property type="component" value="Unassembled WGS sequence"/>
</dbReference>
<dbReference type="EMBL" id="KZ819674">
    <property type="protein sequence ID" value="PWN25694.1"/>
    <property type="molecule type" value="Genomic_DNA"/>
</dbReference>
<evidence type="ECO:0000313" key="1">
    <source>
        <dbReference type="EMBL" id="PWN25694.1"/>
    </source>
</evidence>
<organism evidence="1 2">
    <name type="scientific">Jaminaea rosea</name>
    <dbReference type="NCBI Taxonomy" id="1569628"/>
    <lineage>
        <taxon>Eukaryota</taxon>
        <taxon>Fungi</taxon>
        <taxon>Dikarya</taxon>
        <taxon>Basidiomycota</taxon>
        <taxon>Ustilaginomycotina</taxon>
        <taxon>Exobasidiomycetes</taxon>
        <taxon>Microstromatales</taxon>
        <taxon>Microstromatales incertae sedis</taxon>
        <taxon>Jaminaea</taxon>
    </lineage>
</organism>
<protein>
    <submittedName>
        <fullName evidence="1">Uncharacterized protein</fullName>
    </submittedName>
</protein>
<evidence type="ECO:0000313" key="2">
    <source>
        <dbReference type="Proteomes" id="UP000245884"/>
    </source>
</evidence>
<reference evidence="1 2" key="1">
    <citation type="journal article" date="2018" name="Mol. Biol. Evol.">
        <title>Broad Genomic Sampling Reveals a Smut Pathogenic Ancestry of the Fungal Clade Ustilaginomycotina.</title>
        <authorList>
            <person name="Kijpornyongpan T."/>
            <person name="Mondo S.J."/>
            <person name="Barry K."/>
            <person name="Sandor L."/>
            <person name="Lee J."/>
            <person name="Lipzen A."/>
            <person name="Pangilinan J."/>
            <person name="LaButti K."/>
            <person name="Hainaut M."/>
            <person name="Henrissat B."/>
            <person name="Grigoriev I.V."/>
            <person name="Spatafora J.W."/>
            <person name="Aime M.C."/>
        </authorList>
    </citation>
    <scope>NUCLEOTIDE SEQUENCE [LARGE SCALE GENOMIC DNA]</scope>
    <source>
        <strain evidence="1 2">MCA 5214</strain>
    </source>
</reference>
<proteinExistence type="predicted"/>